<dbReference type="InterPro" id="IPR017438">
    <property type="entry name" value="ATP-NAD_kinase_N"/>
</dbReference>
<dbReference type="Gene3D" id="3.40.50.10330">
    <property type="entry name" value="Probable inorganic polyphosphate/atp-NAD kinase, domain 1"/>
    <property type="match status" value="1"/>
</dbReference>
<comment type="similarity">
    <text evidence="1">Belongs to the NAD kinase family.</text>
</comment>
<keyword evidence="4" id="KW-0418">Kinase</keyword>
<dbReference type="InterPro" id="IPR016064">
    <property type="entry name" value="NAD/diacylglycerol_kinase_sf"/>
</dbReference>
<name>A0ABD2WCB4_9HYME</name>
<comment type="caution">
    <text evidence="7">The sequence shown here is derived from an EMBL/GenBank/DDBJ whole genome shotgun (WGS) entry which is preliminary data.</text>
</comment>
<organism evidence="7 8">
    <name type="scientific">Trichogramma kaykai</name>
    <dbReference type="NCBI Taxonomy" id="54128"/>
    <lineage>
        <taxon>Eukaryota</taxon>
        <taxon>Metazoa</taxon>
        <taxon>Ecdysozoa</taxon>
        <taxon>Arthropoda</taxon>
        <taxon>Hexapoda</taxon>
        <taxon>Insecta</taxon>
        <taxon>Pterygota</taxon>
        <taxon>Neoptera</taxon>
        <taxon>Endopterygota</taxon>
        <taxon>Hymenoptera</taxon>
        <taxon>Apocrita</taxon>
        <taxon>Proctotrupomorpha</taxon>
        <taxon>Chalcidoidea</taxon>
        <taxon>Trichogrammatidae</taxon>
        <taxon>Trichogramma</taxon>
    </lineage>
</organism>
<keyword evidence="6" id="KW-0520">NAD</keyword>
<dbReference type="PANTHER" id="PTHR13158:SF5">
    <property type="entry name" value="NAD KINASE 2, MITOCHONDRIAL"/>
    <property type="match status" value="1"/>
</dbReference>
<proteinExistence type="inferred from homology"/>
<gene>
    <name evidence="7" type="ORF">TKK_014753</name>
</gene>
<accession>A0ABD2WCB4</accession>
<evidence type="ECO:0000256" key="6">
    <source>
        <dbReference type="ARBA" id="ARBA00023027"/>
    </source>
</evidence>
<evidence type="ECO:0000256" key="1">
    <source>
        <dbReference type="ARBA" id="ARBA00010995"/>
    </source>
</evidence>
<dbReference type="GO" id="GO:0003951">
    <property type="term" value="F:NAD+ kinase activity"/>
    <property type="evidence" value="ECO:0007669"/>
    <property type="project" value="UniProtKB-EC"/>
</dbReference>
<evidence type="ECO:0000313" key="7">
    <source>
        <dbReference type="EMBL" id="KAL3390617.1"/>
    </source>
</evidence>
<dbReference type="EMBL" id="JBJJXI010000117">
    <property type="protein sequence ID" value="KAL3390617.1"/>
    <property type="molecule type" value="Genomic_DNA"/>
</dbReference>
<dbReference type="PANTHER" id="PTHR13158">
    <property type="match status" value="1"/>
</dbReference>
<evidence type="ECO:0000256" key="2">
    <source>
        <dbReference type="ARBA" id="ARBA00012120"/>
    </source>
</evidence>
<protein>
    <recommendedName>
        <fullName evidence="2">NAD(+) kinase</fullName>
        <ecNumber evidence="2">2.7.1.23</ecNumber>
    </recommendedName>
</protein>
<keyword evidence="5" id="KW-0521">NADP</keyword>
<evidence type="ECO:0000256" key="5">
    <source>
        <dbReference type="ARBA" id="ARBA00022857"/>
    </source>
</evidence>
<dbReference type="AlphaFoldDB" id="A0ABD2WCB4"/>
<dbReference type="InterPro" id="IPR017437">
    <property type="entry name" value="ATP-NAD_kinase_PpnK-typ_C"/>
</dbReference>
<dbReference type="Pfam" id="PF01513">
    <property type="entry name" value="NAD_kinase"/>
    <property type="match status" value="1"/>
</dbReference>
<reference evidence="7 8" key="1">
    <citation type="journal article" date="2024" name="bioRxiv">
        <title>A reference genome for Trichogramma kaykai: A tiny desert-dwelling parasitoid wasp with competing sex-ratio distorters.</title>
        <authorList>
            <person name="Culotta J."/>
            <person name="Lindsey A.R."/>
        </authorList>
    </citation>
    <scope>NUCLEOTIDE SEQUENCE [LARGE SCALE GENOMIC DNA]</scope>
    <source>
        <strain evidence="7 8">KSX58</strain>
    </source>
</reference>
<sequence length="408" mass="45645">MTALAHLSKAAAYPATRLMFKSSRINLESTRRCEASFVPQRVLVLTKVSRYMIEKLHNPNLSEEELKRKLIERDINFDAILGGHNRNEATAKKTIDTLKSLNIDFRVKSRYNVDIDSINWADLVIPVGGDGTFLMASNLMNSNSIPIIGINSDPEFSEGFLLLSRKHSSDIPEIFERLRSGNFEYLMRSRIRTTLIGENIWRTPFHMHDQSSSLGGKFYISHHNSTIPKGKLPKTRRIPWLALNEVFIGESLSARISILHIGANGGKLQKVKSSGMCVSTGTGSTSWYRAINCLNPQVVQDVLSSAGLKDQTNSDIEQICTDFNSKIQFPADELQLSYTIRDMILKPSKPTPEHTFPRGFTKKLTIRSQCYDGGLVIDGGIAIHFNAGTTAVLETLKEDALRNIVFTD</sequence>
<dbReference type="EC" id="2.7.1.23" evidence="2"/>
<evidence type="ECO:0000256" key="3">
    <source>
        <dbReference type="ARBA" id="ARBA00022679"/>
    </source>
</evidence>
<keyword evidence="3" id="KW-0808">Transferase</keyword>
<evidence type="ECO:0000313" key="8">
    <source>
        <dbReference type="Proteomes" id="UP001627154"/>
    </source>
</evidence>
<keyword evidence="8" id="KW-1185">Reference proteome</keyword>
<dbReference type="Gene3D" id="2.60.200.30">
    <property type="entry name" value="Probable inorganic polyphosphate/atp-NAD kinase, domain 2"/>
    <property type="match status" value="1"/>
</dbReference>
<evidence type="ECO:0000256" key="4">
    <source>
        <dbReference type="ARBA" id="ARBA00022777"/>
    </source>
</evidence>
<dbReference type="SUPFAM" id="SSF111331">
    <property type="entry name" value="NAD kinase/diacylglycerol kinase-like"/>
    <property type="match status" value="1"/>
</dbReference>
<dbReference type="Proteomes" id="UP001627154">
    <property type="component" value="Unassembled WGS sequence"/>
</dbReference>
<dbReference type="InterPro" id="IPR002504">
    <property type="entry name" value="NADK"/>
</dbReference>